<organism evidence="2 3">
    <name type="scientific">Lentinula raphanica</name>
    <dbReference type="NCBI Taxonomy" id="153919"/>
    <lineage>
        <taxon>Eukaryota</taxon>
        <taxon>Fungi</taxon>
        <taxon>Dikarya</taxon>
        <taxon>Basidiomycota</taxon>
        <taxon>Agaricomycotina</taxon>
        <taxon>Agaricomycetes</taxon>
        <taxon>Agaricomycetidae</taxon>
        <taxon>Agaricales</taxon>
        <taxon>Marasmiineae</taxon>
        <taxon>Omphalotaceae</taxon>
        <taxon>Lentinula</taxon>
    </lineage>
</organism>
<evidence type="ECO:0000313" key="3">
    <source>
        <dbReference type="Proteomes" id="UP001163846"/>
    </source>
</evidence>
<feature type="coiled-coil region" evidence="1">
    <location>
        <begin position="68"/>
        <end position="95"/>
    </location>
</feature>
<keyword evidence="3" id="KW-1185">Reference proteome</keyword>
<keyword evidence="1" id="KW-0175">Coiled coil</keyword>
<protein>
    <recommendedName>
        <fullName evidence="4">F-box domain-containing protein</fullName>
    </recommendedName>
</protein>
<dbReference type="Proteomes" id="UP001163846">
    <property type="component" value="Unassembled WGS sequence"/>
</dbReference>
<evidence type="ECO:0000256" key="1">
    <source>
        <dbReference type="SAM" id="Coils"/>
    </source>
</evidence>
<sequence length="192" mass="22163">MESSSFTLSHSIAQIPLPKNCVSTCICEKCGYSIQFNARSHNLREIIEHTRSGYTPTSSERVAYLGMLEETRHEIGHCEIELRRLREVTQKLEEQQRFLQAYEAGIKHITSPIQRLPLEILGLIFQYVCCGKDTTDILNHYKTRPYEVTTRLPTLDVSSVCSRWHRFVTSTPILWTSFGHEGDNFVSRDLNQ</sequence>
<name>A0AA38NXI2_9AGAR</name>
<dbReference type="AlphaFoldDB" id="A0AA38NXI2"/>
<dbReference type="EMBL" id="MU806951">
    <property type="protein sequence ID" value="KAJ3832463.1"/>
    <property type="molecule type" value="Genomic_DNA"/>
</dbReference>
<dbReference type="Gene3D" id="1.20.1280.50">
    <property type="match status" value="1"/>
</dbReference>
<gene>
    <name evidence="2" type="ORF">F5878DRAFT_635054</name>
</gene>
<proteinExistence type="predicted"/>
<comment type="caution">
    <text evidence="2">The sequence shown here is derived from an EMBL/GenBank/DDBJ whole genome shotgun (WGS) entry which is preliminary data.</text>
</comment>
<evidence type="ECO:0008006" key="4">
    <source>
        <dbReference type="Google" id="ProtNLM"/>
    </source>
</evidence>
<evidence type="ECO:0000313" key="2">
    <source>
        <dbReference type="EMBL" id="KAJ3832463.1"/>
    </source>
</evidence>
<accession>A0AA38NXI2</accession>
<reference evidence="2" key="1">
    <citation type="submission" date="2022-08" db="EMBL/GenBank/DDBJ databases">
        <authorList>
            <consortium name="DOE Joint Genome Institute"/>
            <person name="Min B."/>
            <person name="Riley R."/>
            <person name="Sierra-Patev S."/>
            <person name="Naranjo-Ortiz M."/>
            <person name="Looney B."/>
            <person name="Konkel Z."/>
            <person name="Slot J.C."/>
            <person name="Sakamoto Y."/>
            <person name="Steenwyk J.L."/>
            <person name="Rokas A."/>
            <person name="Carro J."/>
            <person name="Camarero S."/>
            <person name="Ferreira P."/>
            <person name="Molpeceres G."/>
            <person name="Ruiz-Duenas F.J."/>
            <person name="Serrano A."/>
            <person name="Henrissat B."/>
            <person name="Drula E."/>
            <person name="Hughes K.W."/>
            <person name="Mata J.L."/>
            <person name="Ishikawa N.K."/>
            <person name="Vargas-Isla R."/>
            <person name="Ushijima S."/>
            <person name="Smith C.A."/>
            <person name="Ahrendt S."/>
            <person name="Andreopoulos W."/>
            <person name="He G."/>
            <person name="Labutti K."/>
            <person name="Lipzen A."/>
            <person name="Ng V."/>
            <person name="Sandor L."/>
            <person name="Barry K."/>
            <person name="Martinez A.T."/>
            <person name="Xiao Y."/>
            <person name="Gibbons J.G."/>
            <person name="Terashima K."/>
            <person name="Hibbett D.S."/>
            <person name="Grigoriev I.V."/>
        </authorList>
    </citation>
    <scope>NUCLEOTIDE SEQUENCE</scope>
    <source>
        <strain evidence="2">TFB9207</strain>
    </source>
</reference>